<protein>
    <recommendedName>
        <fullName evidence="3">3'-5' exonuclease domain-containing protein</fullName>
    </recommendedName>
</protein>
<dbReference type="InterPro" id="IPR002562">
    <property type="entry name" value="3'-5'_exonuclease_dom"/>
</dbReference>
<feature type="domain" description="3'-5' exonuclease" evidence="3">
    <location>
        <begin position="36"/>
        <end position="129"/>
    </location>
</feature>
<dbReference type="Proteomes" id="UP001634007">
    <property type="component" value="Unassembled WGS sequence"/>
</dbReference>
<evidence type="ECO:0000256" key="1">
    <source>
        <dbReference type="ARBA" id="ARBA00022722"/>
    </source>
</evidence>
<dbReference type="GO" id="GO:0008408">
    <property type="term" value="F:3'-5' exonuclease activity"/>
    <property type="evidence" value="ECO:0007669"/>
    <property type="project" value="UniProtKB-ARBA"/>
</dbReference>
<name>A0ABD3LDD2_EUCGL</name>
<keyword evidence="5" id="KW-1185">Reference proteome</keyword>
<evidence type="ECO:0000259" key="3">
    <source>
        <dbReference type="Pfam" id="PF01612"/>
    </source>
</evidence>
<proteinExistence type="predicted"/>
<reference evidence="4 5" key="1">
    <citation type="submission" date="2024-11" db="EMBL/GenBank/DDBJ databases">
        <title>Chromosome-level genome assembly of Eucalyptus globulus Labill. provides insights into its genome evolution.</title>
        <authorList>
            <person name="Li X."/>
        </authorList>
    </citation>
    <scope>NUCLEOTIDE SEQUENCE [LARGE SCALE GENOMIC DNA]</scope>
    <source>
        <strain evidence="4">CL2024</strain>
        <tissue evidence="4">Fresh tender leaves</tissue>
    </source>
</reference>
<evidence type="ECO:0000313" key="5">
    <source>
        <dbReference type="Proteomes" id="UP001634007"/>
    </source>
</evidence>
<evidence type="ECO:0000313" key="4">
    <source>
        <dbReference type="EMBL" id="KAL3747847.1"/>
    </source>
</evidence>
<comment type="caution">
    <text evidence="4">The sequence shown here is derived from an EMBL/GenBank/DDBJ whole genome shotgun (WGS) entry which is preliminary data.</text>
</comment>
<sequence>MFSVHSILFHEEKIITWDTDRPDVVSRWIRKIERFHHRRLSRLIVSLDTEWCPNSEPNNNPRVAILQLCVDRKCLIFQPLHAMYILTSLFVFLANVKYTFVGVGVDEDARKLTKNYGLDVSCTIDVGYHKNRKYYQSKLCRIRKVEIELGNNCVIIFVEGFVHIFQSRDQRKKSNLNFFLQVVG</sequence>
<dbReference type="AlphaFoldDB" id="A0ABD3LDD2"/>
<dbReference type="EMBL" id="JBJKBG010000003">
    <property type="protein sequence ID" value="KAL3747847.1"/>
    <property type="molecule type" value="Genomic_DNA"/>
</dbReference>
<dbReference type="SUPFAM" id="SSF53098">
    <property type="entry name" value="Ribonuclease H-like"/>
    <property type="match status" value="1"/>
</dbReference>
<dbReference type="InterPro" id="IPR036397">
    <property type="entry name" value="RNaseH_sf"/>
</dbReference>
<dbReference type="PANTHER" id="PTHR13620">
    <property type="entry name" value="3-5 EXONUCLEASE"/>
    <property type="match status" value="1"/>
</dbReference>
<dbReference type="InterPro" id="IPR012337">
    <property type="entry name" value="RNaseH-like_sf"/>
</dbReference>
<dbReference type="PANTHER" id="PTHR13620:SF105">
    <property type="entry name" value="OS01G0737700 PROTEIN"/>
    <property type="match status" value="1"/>
</dbReference>
<dbReference type="Pfam" id="PF01612">
    <property type="entry name" value="DNA_pol_A_exo1"/>
    <property type="match status" value="1"/>
</dbReference>
<dbReference type="InterPro" id="IPR051132">
    <property type="entry name" value="3-5_Exonuclease_domain"/>
</dbReference>
<evidence type="ECO:0000256" key="2">
    <source>
        <dbReference type="ARBA" id="ARBA00022801"/>
    </source>
</evidence>
<keyword evidence="2" id="KW-0378">Hydrolase</keyword>
<accession>A0ABD3LDD2</accession>
<gene>
    <name evidence="4" type="ORF">ACJRO7_016631</name>
</gene>
<dbReference type="Gene3D" id="3.30.420.10">
    <property type="entry name" value="Ribonuclease H-like superfamily/Ribonuclease H"/>
    <property type="match status" value="1"/>
</dbReference>
<keyword evidence="1" id="KW-0540">Nuclease</keyword>
<organism evidence="4 5">
    <name type="scientific">Eucalyptus globulus</name>
    <name type="common">Tasmanian blue gum</name>
    <dbReference type="NCBI Taxonomy" id="34317"/>
    <lineage>
        <taxon>Eukaryota</taxon>
        <taxon>Viridiplantae</taxon>
        <taxon>Streptophyta</taxon>
        <taxon>Embryophyta</taxon>
        <taxon>Tracheophyta</taxon>
        <taxon>Spermatophyta</taxon>
        <taxon>Magnoliopsida</taxon>
        <taxon>eudicotyledons</taxon>
        <taxon>Gunneridae</taxon>
        <taxon>Pentapetalae</taxon>
        <taxon>rosids</taxon>
        <taxon>malvids</taxon>
        <taxon>Myrtales</taxon>
        <taxon>Myrtaceae</taxon>
        <taxon>Myrtoideae</taxon>
        <taxon>Eucalypteae</taxon>
        <taxon>Eucalyptus</taxon>
    </lineage>
</organism>